<dbReference type="PANTHER" id="PTHR24320">
    <property type="entry name" value="RETINOL DEHYDROGENASE"/>
    <property type="match status" value="1"/>
</dbReference>
<dbReference type="InterPro" id="IPR036291">
    <property type="entry name" value="NAD(P)-bd_dom_sf"/>
</dbReference>
<sequence length="272" mass="29245">MGAQISQIFPPSPTVTESSLPSLQGRVSIVTGASAGVGRELARLLYSRHATVYMAAGSAEKCHSAISWMKSRHPELDALFNNAGVMVPPSGSVTKLGYDLQLGSNCLAPFLFTKLLTPVLVETAKGAAKGAVRSRVGVDLQNLGYVADASVGVETRNGVSKCGNVLHALEYAERYKGKGIVSVALNPGNLESELQRHMNPVLKFLLGFMLYPPVNGAYTELFAGLSPEVATAKKGTWVVHFGRIMPLRKDLADGGHGKEFWEWSEKQVERYA</sequence>
<gene>
    <name evidence="4" type="ORF">BDU57DRAFT_585503</name>
</gene>
<name>A0A6A5QUZ6_AMPQU</name>
<dbReference type="PANTHER" id="PTHR24320:SF236">
    <property type="entry name" value="SHORT-CHAIN DEHYDROGENASE-RELATED"/>
    <property type="match status" value="1"/>
</dbReference>
<comment type="similarity">
    <text evidence="1">Belongs to the short-chain dehydrogenases/reductases (SDR) family.</text>
</comment>
<proteinExistence type="inferred from homology"/>
<dbReference type="AlphaFoldDB" id="A0A6A5QUZ6"/>
<evidence type="ECO:0000313" key="5">
    <source>
        <dbReference type="Proteomes" id="UP000800096"/>
    </source>
</evidence>
<protein>
    <submittedName>
        <fullName evidence="4">Short-chain dehydrogenase</fullName>
    </submittedName>
</protein>
<keyword evidence="3" id="KW-0560">Oxidoreductase</keyword>
<dbReference type="EMBL" id="ML979133">
    <property type="protein sequence ID" value="KAF1919293.1"/>
    <property type="molecule type" value="Genomic_DNA"/>
</dbReference>
<dbReference type="Gene3D" id="3.40.50.720">
    <property type="entry name" value="NAD(P)-binding Rossmann-like Domain"/>
    <property type="match status" value="1"/>
</dbReference>
<evidence type="ECO:0000256" key="3">
    <source>
        <dbReference type="ARBA" id="ARBA00023002"/>
    </source>
</evidence>
<keyword evidence="2" id="KW-0521">NADP</keyword>
<evidence type="ECO:0000313" key="4">
    <source>
        <dbReference type="EMBL" id="KAF1919293.1"/>
    </source>
</evidence>
<dbReference type="SUPFAM" id="SSF51735">
    <property type="entry name" value="NAD(P)-binding Rossmann-fold domains"/>
    <property type="match status" value="1"/>
</dbReference>
<dbReference type="Proteomes" id="UP000800096">
    <property type="component" value="Unassembled WGS sequence"/>
</dbReference>
<dbReference type="InterPro" id="IPR002347">
    <property type="entry name" value="SDR_fam"/>
</dbReference>
<reference evidence="4" key="1">
    <citation type="journal article" date="2020" name="Stud. Mycol.">
        <title>101 Dothideomycetes genomes: a test case for predicting lifestyles and emergence of pathogens.</title>
        <authorList>
            <person name="Haridas S."/>
            <person name="Albert R."/>
            <person name="Binder M."/>
            <person name="Bloem J."/>
            <person name="Labutti K."/>
            <person name="Salamov A."/>
            <person name="Andreopoulos B."/>
            <person name="Baker S."/>
            <person name="Barry K."/>
            <person name="Bills G."/>
            <person name="Bluhm B."/>
            <person name="Cannon C."/>
            <person name="Castanera R."/>
            <person name="Culley D."/>
            <person name="Daum C."/>
            <person name="Ezra D."/>
            <person name="Gonzalez J."/>
            <person name="Henrissat B."/>
            <person name="Kuo A."/>
            <person name="Liang C."/>
            <person name="Lipzen A."/>
            <person name="Lutzoni F."/>
            <person name="Magnuson J."/>
            <person name="Mondo S."/>
            <person name="Nolan M."/>
            <person name="Ohm R."/>
            <person name="Pangilinan J."/>
            <person name="Park H.-J."/>
            <person name="Ramirez L."/>
            <person name="Alfaro M."/>
            <person name="Sun H."/>
            <person name="Tritt A."/>
            <person name="Yoshinaga Y."/>
            <person name="Zwiers L.-H."/>
            <person name="Turgeon B."/>
            <person name="Goodwin S."/>
            <person name="Spatafora J."/>
            <person name="Crous P."/>
            <person name="Grigoriev I."/>
        </authorList>
    </citation>
    <scope>NUCLEOTIDE SEQUENCE</scope>
    <source>
        <strain evidence="4">HMLAC05119</strain>
    </source>
</reference>
<organism evidence="4 5">
    <name type="scientific">Ampelomyces quisqualis</name>
    <name type="common">Powdery mildew agent</name>
    <dbReference type="NCBI Taxonomy" id="50730"/>
    <lineage>
        <taxon>Eukaryota</taxon>
        <taxon>Fungi</taxon>
        <taxon>Dikarya</taxon>
        <taxon>Ascomycota</taxon>
        <taxon>Pezizomycotina</taxon>
        <taxon>Dothideomycetes</taxon>
        <taxon>Pleosporomycetidae</taxon>
        <taxon>Pleosporales</taxon>
        <taxon>Pleosporineae</taxon>
        <taxon>Phaeosphaeriaceae</taxon>
        <taxon>Ampelomyces</taxon>
    </lineage>
</organism>
<evidence type="ECO:0000256" key="1">
    <source>
        <dbReference type="ARBA" id="ARBA00006484"/>
    </source>
</evidence>
<dbReference type="OrthoDB" id="191139at2759"/>
<keyword evidence="5" id="KW-1185">Reference proteome</keyword>
<dbReference type="PRINTS" id="PR00081">
    <property type="entry name" value="GDHRDH"/>
</dbReference>
<dbReference type="GO" id="GO:0016491">
    <property type="term" value="F:oxidoreductase activity"/>
    <property type="evidence" value="ECO:0007669"/>
    <property type="project" value="UniProtKB-KW"/>
</dbReference>
<evidence type="ECO:0000256" key="2">
    <source>
        <dbReference type="ARBA" id="ARBA00022857"/>
    </source>
</evidence>
<accession>A0A6A5QUZ6</accession>